<feature type="region of interest" description="Disordered" evidence="1">
    <location>
        <begin position="1"/>
        <end position="25"/>
    </location>
</feature>
<organism evidence="2">
    <name type="scientific">Anthurium amnicola</name>
    <dbReference type="NCBI Taxonomy" id="1678845"/>
    <lineage>
        <taxon>Eukaryota</taxon>
        <taxon>Viridiplantae</taxon>
        <taxon>Streptophyta</taxon>
        <taxon>Embryophyta</taxon>
        <taxon>Tracheophyta</taxon>
        <taxon>Spermatophyta</taxon>
        <taxon>Magnoliopsida</taxon>
        <taxon>Liliopsida</taxon>
        <taxon>Araceae</taxon>
        <taxon>Pothoideae</taxon>
        <taxon>Potheae</taxon>
        <taxon>Anthurium</taxon>
    </lineage>
</organism>
<feature type="non-terminal residue" evidence="2">
    <location>
        <position position="1"/>
    </location>
</feature>
<proteinExistence type="predicted"/>
<dbReference type="AlphaFoldDB" id="A0A1D1XDV3"/>
<feature type="region of interest" description="Disordered" evidence="1">
    <location>
        <begin position="117"/>
        <end position="159"/>
    </location>
</feature>
<sequence>QQQQQQQQEQHHQQQQTQMAGFGQLPGHGQIPATLWMVTNPTNAGGIAGDSIWTFPSVGSTTMFRGSMPGAGLHFMNFPTPMALLPSQQLGLGSGIGGGGAADGHMGILAALNTYRQLPGGGSSGGASSSSEPVPSGSQQQHHGGGGSDRHDTMSTSNS</sequence>
<dbReference type="EMBL" id="GDJX01027535">
    <property type="protein sequence ID" value="JAT40401.1"/>
    <property type="molecule type" value="Transcribed_RNA"/>
</dbReference>
<accession>A0A1D1XDV3</accession>
<reference evidence="2" key="1">
    <citation type="submission" date="2015-07" db="EMBL/GenBank/DDBJ databases">
        <title>Transcriptome Assembly of Anthurium amnicola.</title>
        <authorList>
            <person name="Suzuki J."/>
        </authorList>
    </citation>
    <scope>NUCLEOTIDE SEQUENCE</scope>
</reference>
<evidence type="ECO:0000313" key="2">
    <source>
        <dbReference type="EMBL" id="JAT40401.1"/>
    </source>
</evidence>
<evidence type="ECO:0000256" key="1">
    <source>
        <dbReference type="SAM" id="MobiDB-lite"/>
    </source>
</evidence>
<protein>
    <submittedName>
        <fullName evidence="2">Transcription factor TCP14</fullName>
    </submittedName>
</protein>
<gene>
    <name evidence="2" type="primary">TCP14_1</name>
    <name evidence="2" type="ORF">g.38041</name>
</gene>
<feature type="compositionally biased region" description="Low complexity" evidence="1">
    <location>
        <begin position="126"/>
        <end position="142"/>
    </location>
</feature>
<name>A0A1D1XDV3_9ARAE</name>
<feature type="compositionally biased region" description="Low complexity" evidence="1">
    <location>
        <begin position="1"/>
        <end position="18"/>
    </location>
</feature>